<proteinExistence type="predicted"/>
<sequence length="158" mass="17220">MPGGPGDGPGHAGGNVSLGWPGNALGSPWRSWRSLLGVSTEPPTPATRFQMKWKTTSTSNIDFNIQKCIFKNQKFKAYLCFSKQQQLLQDSGLRKRQAVGPGQANLHKSFHSGFPLQAVLNNICLHQGEHSAGHLLFLCSSPRSLPPSLLCELNKSCH</sequence>
<evidence type="ECO:0000313" key="1">
    <source>
        <dbReference type="EMBL" id="MED6247457.1"/>
    </source>
</evidence>
<accession>A0ABU7BA37</accession>
<reference evidence="1 2" key="1">
    <citation type="submission" date="2021-07" db="EMBL/GenBank/DDBJ databases">
        <authorList>
            <person name="Palmer J.M."/>
        </authorList>
    </citation>
    <scope>NUCLEOTIDE SEQUENCE [LARGE SCALE GENOMIC DNA]</scope>
    <source>
        <strain evidence="1 2">AT_MEX2019</strain>
        <tissue evidence="1">Muscle</tissue>
    </source>
</reference>
<comment type="caution">
    <text evidence="1">The sequence shown here is derived from an EMBL/GenBank/DDBJ whole genome shotgun (WGS) entry which is preliminary data.</text>
</comment>
<dbReference type="Proteomes" id="UP001345963">
    <property type="component" value="Unassembled WGS sequence"/>
</dbReference>
<name>A0ABU7BA37_9TELE</name>
<organism evidence="1 2">
    <name type="scientific">Ataeniobius toweri</name>
    <dbReference type="NCBI Taxonomy" id="208326"/>
    <lineage>
        <taxon>Eukaryota</taxon>
        <taxon>Metazoa</taxon>
        <taxon>Chordata</taxon>
        <taxon>Craniata</taxon>
        <taxon>Vertebrata</taxon>
        <taxon>Euteleostomi</taxon>
        <taxon>Actinopterygii</taxon>
        <taxon>Neopterygii</taxon>
        <taxon>Teleostei</taxon>
        <taxon>Neoteleostei</taxon>
        <taxon>Acanthomorphata</taxon>
        <taxon>Ovalentaria</taxon>
        <taxon>Atherinomorphae</taxon>
        <taxon>Cyprinodontiformes</taxon>
        <taxon>Goodeidae</taxon>
        <taxon>Ataeniobius</taxon>
    </lineage>
</organism>
<protein>
    <submittedName>
        <fullName evidence="1">Uncharacterized protein</fullName>
    </submittedName>
</protein>
<evidence type="ECO:0000313" key="2">
    <source>
        <dbReference type="Proteomes" id="UP001345963"/>
    </source>
</evidence>
<gene>
    <name evidence="1" type="ORF">ATANTOWER_002772</name>
</gene>
<dbReference type="EMBL" id="JAHUTI010049302">
    <property type="protein sequence ID" value="MED6247457.1"/>
    <property type="molecule type" value="Genomic_DNA"/>
</dbReference>
<keyword evidence="2" id="KW-1185">Reference proteome</keyword>